<dbReference type="RefSeq" id="WP_386053547.1">
    <property type="nucleotide sequence ID" value="NZ_JBHTKH010000009.1"/>
</dbReference>
<dbReference type="InterPro" id="IPR050277">
    <property type="entry name" value="Sodium:Solute_Symporter"/>
</dbReference>
<evidence type="ECO:0000256" key="10">
    <source>
        <dbReference type="SAM" id="MobiDB-lite"/>
    </source>
</evidence>
<comment type="caution">
    <text evidence="12">The sequence shown here is derived from an EMBL/GenBank/DDBJ whole genome shotgun (WGS) entry which is preliminary data.</text>
</comment>
<organism evidence="12 13">
    <name type="scientific">Terrabacter terrigena</name>
    <dbReference type="NCBI Taxonomy" id="574718"/>
    <lineage>
        <taxon>Bacteria</taxon>
        <taxon>Bacillati</taxon>
        <taxon>Actinomycetota</taxon>
        <taxon>Actinomycetes</taxon>
        <taxon>Micrococcales</taxon>
        <taxon>Intrasporangiaceae</taxon>
        <taxon>Terrabacter</taxon>
    </lineage>
</organism>
<comment type="similarity">
    <text evidence="2 9">Belongs to the sodium:solute symporter (SSF) (TC 2.A.21) family.</text>
</comment>
<dbReference type="PROSITE" id="PS50283">
    <property type="entry name" value="NA_SOLUT_SYMP_3"/>
    <property type="match status" value="1"/>
</dbReference>
<sequence length="563" mass="58928">MSNTASIVAVVLVSIASLAVGAFGLRLSRTMSDFYVASRGVSPVLNASAISGEYLSAASFLGVAGLILARGVDMLWLPVGWTAGYLLLLVFVAAPLRRSGAYTLPDFAQLRLESAVARRVSSLLVVVIGLLYLIPQFQGAGLTLRTLTGAPSWAGQLVVALVVCLNVLPGGMRSVTLVQAFHYWLKLFALLTPLFFFLGAVGSRRSGPDVGAVFVADWVEPLGGDNALYLTYSLVLATFFGTMGLPHVVVRFYTNPDGRASRRTTLAVLVVLSGFYLLPVAYGALGRWFASDLVAAGRADSVVLELPSRVFDGPLAEGLTALLAAGAFAAFLSTSTGLVVSVAGVLSQDLVRWGGGHRQGIRTFRISTVIVVAVSLGLTLVAAGVPVARAVELTFAVAASTFCPMLLLGIWWRGLTAAGAIAGLLVGGGLSMGAVLSTTFGLGSAGWFGIVMTQPAAVSVPLAFTTMVLASLATRSRVPEHVAQTMVRLHAPEHIDLNRGSFHPERWYRRAVRTDEASPESAQPGGSRDATDPRTGATSAGEHPAYVSGGMTARRPGTTVRRG</sequence>
<keyword evidence="3" id="KW-0813">Transport</keyword>
<evidence type="ECO:0000256" key="8">
    <source>
        <dbReference type="ARBA" id="ARBA00023136"/>
    </source>
</evidence>
<dbReference type="EMBL" id="JBHTKH010000009">
    <property type="protein sequence ID" value="MFD1055512.1"/>
    <property type="molecule type" value="Genomic_DNA"/>
</dbReference>
<dbReference type="CDD" id="cd11480">
    <property type="entry name" value="SLC5sbd_u4"/>
    <property type="match status" value="1"/>
</dbReference>
<keyword evidence="8 11" id="KW-0472">Membrane</keyword>
<evidence type="ECO:0000256" key="9">
    <source>
        <dbReference type="RuleBase" id="RU362091"/>
    </source>
</evidence>
<evidence type="ECO:0000256" key="2">
    <source>
        <dbReference type="ARBA" id="ARBA00006434"/>
    </source>
</evidence>
<dbReference type="InterPro" id="IPR038377">
    <property type="entry name" value="Na/Glc_symporter_sf"/>
</dbReference>
<dbReference type="PANTHER" id="PTHR48086">
    <property type="entry name" value="SODIUM/PROLINE SYMPORTER-RELATED"/>
    <property type="match status" value="1"/>
</dbReference>
<evidence type="ECO:0000313" key="13">
    <source>
        <dbReference type="Proteomes" id="UP001597046"/>
    </source>
</evidence>
<keyword evidence="6" id="KW-0769">Symport</keyword>
<feature type="transmembrane region" description="Helical" evidence="11">
    <location>
        <begin position="393"/>
        <end position="412"/>
    </location>
</feature>
<keyword evidence="4" id="KW-1003">Cell membrane</keyword>
<feature type="transmembrane region" description="Helical" evidence="11">
    <location>
        <begin position="154"/>
        <end position="171"/>
    </location>
</feature>
<feature type="transmembrane region" description="Helical" evidence="11">
    <location>
        <begin position="183"/>
        <end position="201"/>
    </location>
</feature>
<keyword evidence="5 11" id="KW-0812">Transmembrane</keyword>
<comment type="subcellular location">
    <subcellularLocation>
        <location evidence="1">Cell membrane</location>
        <topology evidence="1">Multi-pass membrane protein</topology>
    </subcellularLocation>
</comment>
<protein>
    <submittedName>
        <fullName evidence="12">Cation acetate symporter</fullName>
    </submittedName>
</protein>
<feature type="transmembrane region" description="Helical" evidence="11">
    <location>
        <begin position="456"/>
        <end position="474"/>
    </location>
</feature>
<name>A0ABW3MZ59_9MICO</name>
<evidence type="ECO:0000256" key="3">
    <source>
        <dbReference type="ARBA" id="ARBA00022448"/>
    </source>
</evidence>
<gene>
    <name evidence="12" type="ORF">ACFQ2V_14445</name>
</gene>
<evidence type="ECO:0000256" key="6">
    <source>
        <dbReference type="ARBA" id="ARBA00022847"/>
    </source>
</evidence>
<feature type="transmembrane region" description="Helical" evidence="11">
    <location>
        <begin position="229"/>
        <end position="253"/>
    </location>
</feature>
<dbReference type="PANTHER" id="PTHR48086:SF6">
    <property type="entry name" value="CATION_ACETATE SYMPORTER ACTP"/>
    <property type="match status" value="1"/>
</dbReference>
<dbReference type="Pfam" id="PF00474">
    <property type="entry name" value="SSF"/>
    <property type="match status" value="1"/>
</dbReference>
<keyword evidence="13" id="KW-1185">Reference proteome</keyword>
<reference evidence="13" key="1">
    <citation type="journal article" date="2019" name="Int. J. Syst. Evol. Microbiol.">
        <title>The Global Catalogue of Microorganisms (GCM) 10K type strain sequencing project: providing services to taxonomists for standard genome sequencing and annotation.</title>
        <authorList>
            <consortium name="The Broad Institute Genomics Platform"/>
            <consortium name="The Broad Institute Genome Sequencing Center for Infectious Disease"/>
            <person name="Wu L."/>
            <person name="Ma J."/>
        </authorList>
    </citation>
    <scope>NUCLEOTIDE SEQUENCE [LARGE SCALE GENOMIC DNA]</scope>
    <source>
        <strain evidence="13">CCUG 57508</strain>
    </source>
</reference>
<dbReference type="Gene3D" id="1.20.1730.10">
    <property type="entry name" value="Sodium/glucose cotransporter"/>
    <property type="match status" value="1"/>
</dbReference>
<evidence type="ECO:0000256" key="5">
    <source>
        <dbReference type="ARBA" id="ARBA00022692"/>
    </source>
</evidence>
<keyword evidence="7 11" id="KW-1133">Transmembrane helix</keyword>
<feature type="transmembrane region" description="Helical" evidence="11">
    <location>
        <begin position="116"/>
        <end position="134"/>
    </location>
</feature>
<evidence type="ECO:0000313" key="12">
    <source>
        <dbReference type="EMBL" id="MFD1055512.1"/>
    </source>
</evidence>
<evidence type="ECO:0000256" key="11">
    <source>
        <dbReference type="SAM" id="Phobius"/>
    </source>
</evidence>
<evidence type="ECO:0000256" key="4">
    <source>
        <dbReference type="ARBA" id="ARBA00022475"/>
    </source>
</evidence>
<feature type="transmembrane region" description="Helical" evidence="11">
    <location>
        <begin position="75"/>
        <end position="96"/>
    </location>
</feature>
<proteinExistence type="inferred from homology"/>
<feature type="region of interest" description="Disordered" evidence="10">
    <location>
        <begin position="512"/>
        <end position="563"/>
    </location>
</feature>
<feature type="transmembrane region" description="Helical" evidence="11">
    <location>
        <begin position="45"/>
        <end position="69"/>
    </location>
</feature>
<feature type="transmembrane region" description="Helical" evidence="11">
    <location>
        <begin position="424"/>
        <end position="450"/>
    </location>
</feature>
<evidence type="ECO:0000256" key="1">
    <source>
        <dbReference type="ARBA" id="ARBA00004651"/>
    </source>
</evidence>
<feature type="transmembrane region" description="Helical" evidence="11">
    <location>
        <begin position="366"/>
        <end position="387"/>
    </location>
</feature>
<feature type="transmembrane region" description="Helical" evidence="11">
    <location>
        <begin position="6"/>
        <end position="25"/>
    </location>
</feature>
<feature type="transmembrane region" description="Helical" evidence="11">
    <location>
        <begin position="321"/>
        <end position="346"/>
    </location>
</feature>
<dbReference type="Proteomes" id="UP001597046">
    <property type="component" value="Unassembled WGS sequence"/>
</dbReference>
<evidence type="ECO:0000256" key="7">
    <source>
        <dbReference type="ARBA" id="ARBA00022989"/>
    </source>
</evidence>
<feature type="transmembrane region" description="Helical" evidence="11">
    <location>
        <begin position="265"/>
        <end position="285"/>
    </location>
</feature>
<accession>A0ABW3MZ59</accession>
<dbReference type="InterPro" id="IPR001734">
    <property type="entry name" value="Na/solute_symporter"/>
</dbReference>